<keyword evidence="6 8" id="KW-1133">Transmembrane helix</keyword>
<feature type="non-terminal residue" evidence="9">
    <location>
        <position position="1"/>
    </location>
</feature>
<evidence type="ECO:0000256" key="3">
    <source>
        <dbReference type="ARBA" id="ARBA00022475"/>
    </source>
</evidence>
<dbReference type="EMBL" id="UOEF01000416">
    <property type="protein sequence ID" value="VAW04754.1"/>
    <property type="molecule type" value="Genomic_DNA"/>
</dbReference>
<evidence type="ECO:0000256" key="5">
    <source>
        <dbReference type="ARBA" id="ARBA00022692"/>
    </source>
</evidence>
<reference evidence="9" key="1">
    <citation type="submission" date="2018-06" db="EMBL/GenBank/DDBJ databases">
        <authorList>
            <person name="Zhirakovskaya E."/>
        </authorList>
    </citation>
    <scope>NUCLEOTIDE SEQUENCE</scope>
</reference>
<name>A0A3B0T7E7_9ZZZZ</name>
<organism evidence="9">
    <name type="scientific">hydrothermal vent metagenome</name>
    <dbReference type="NCBI Taxonomy" id="652676"/>
    <lineage>
        <taxon>unclassified sequences</taxon>
        <taxon>metagenomes</taxon>
        <taxon>ecological metagenomes</taxon>
    </lineage>
</organism>
<feature type="transmembrane region" description="Helical" evidence="8">
    <location>
        <begin position="182"/>
        <end position="205"/>
    </location>
</feature>
<protein>
    <submittedName>
        <fullName evidence="9">Sulfur transporter</fullName>
    </submittedName>
</protein>
<dbReference type="Pfam" id="PF04143">
    <property type="entry name" value="Sulf_transp"/>
    <property type="match status" value="1"/>
</dbReference>
<keyword evidence="5 8" id="KW-0812">Transmembrane</keyword>
<evidence type="ECO:0000256" key="7">
    <source>
        <dbReference type="ARBA" id="ARBA00023136"/>
    </source>
</evidence>
<dbReference type="PANTHER" id="PTHR30574">
    <property type="entry name" value="INNER MEMBRANE PROTEIN YEDE"/>
    <property type="match status" value="1"/>
</dbReference>
<sequence length="344" mass="36386">VIGAVAGFGLYHASFGFTSAWRRVLVERKGAGLRAQFLLIILISAISFPLIAYGSGIGFPVVGAVAPISVAMVFGAFLFGVGMQFGGGCGSGTLFTVGGGSARMLITLAAFIAGSLAGTFHLPWWRAMPKMAGWSMVENLGPVWAFISLAAILLSIAYVTIYREKSAHGELEKPRQTASILYGPWSPLAGVVALAFVGIATFLILGRPWGITSAFSLWGAKTASMAGIDVASWPYWSNKTAWLNRSVFSDTTSVMNFGIIAGAMAASGLASKYRPTWRLNRGEITTALIGGLLMGYGARLAYGCNIGAYLGGLMSGSLHGWIWMIAAFFGSALAIKYLSRFETR</sequence>
<comment type="subcellular location">
    <subcellularLocation>
        <location evidence="1">Cell inner membrane</location>
        <topology evidence="1">Multi-pass membrane protein</topology>
    </subcellularLocation>
</comment>
<feature type="transmembrane region" description="Helical" evidence="8">
    <location>
        <begin position="142"/>
        <end position="161"/>
    </location>
</feature>
<keyword evidence="3" id="KW-1003">Cell membrane</keyword>
<evidence type="ECO:0000256" key="8">
    <source>
        <dbReference type="SAM" id="Phobius"/>
    </source>
</evidence>
<feature type="transmembrane region" description="Helical" evidence="8">
    <location>
        <begin position="321"/>
        <end position="339"/>
    </location>
</feature>
<evidence type="ECO:0000256" key="4">
    <source>
        <dbReference type="ARBA" id="ARBA00022519"/>
    </source>
</evidence>
<feature type="transmembrane region" description="Helical" evidence="8">
    <location>
        <begin position="253"/>
        <end position="270"/>
    </location>
</feature>
<proteinExistence type="predicted"/>
<accession>A0A3B0T7E7</accession>
<evidence type="ECO:0000313" key="9">
    <source>
        <dbReference type="EMBL" id="VAW04754.1"/>
    </source>
</evidence>
<feature type="transmembrane region" description="Helical" evidence="8">
    <location>
        <begin position="282"/>
        <end position="301"/>
    </location>
</feature>
<evidence type="ECO:0000256" key="1">
    <source>
        <dbReference type="ARBA" id="ARBA00004429"/>
    </source>
</evidence>
<dbReference type="PANTHER" id="PTHR30574:SF1">
    <property type="entry name" value="SULPHUR TRANSPORT DOMAIN-CONTAINING PROTEIN"/>
    <property type="match status" value="1"/>
</dbReference>
<feature type="transmembrane region" description="Helical" evidence="8">
    <location>
        <begin position="102"/>
        <end position="122"/>
    </location>
</feature>
<dbReference type="InterPro" id="IPR007272">
    <property type="entry name" value="Sulf_transp_TsuA/YedE"/>
</dbReference>
<keyword evidence="7 8" id="KW-0472">Membrane</keyword>
<keyword evidence="2" id="KW-0813">Transport</keyword>
<dbReference type="AlphaFoldDB" id="A0A3B0T7E7"/>
<evidence type="ECO:0000256" key="6">
    <source>
        <dbReference type="ARBA" id="ARBA00022989"/>
    </source>
</evidence>
<evidence type="ECO:0000256" key="2">
    <source>
        <dbReference type="ARBA" id="ARBA00022448"/>
    </source>
</evidence>
<dbReference type="GO" id="GO:0005886">
    <property type="term" value="C:plasma membrane"/>
    <property type="evidence" value="ECO:0007669"/>
    <property type="project" value="UniProtKB-SubCell"/>
</dbReference>
<keyword evidence="4" id="KW-0997">Cell inner membrane</keyword>
<gene>
    <name evidence="9" type="ORF">MNBD_ALPHA04-1001</name>
</gene>
<feature type="transmembrane region" description="Helical" evidence="8">
    <location>
        <begin position="31"/>
        <end position="51"/>
    </location>
</feature>